<accession>A0A8D8VMR2</accession>
<organism evidence="1">
    <name type="scientific">Cacopsylla melanoneura</name>
    <dbReference type="NCBI Taxonomy" id="428564"/>
    <lineage>
        <taxon>Eukaryota</taxon>
        <taxon>Metazoa</taxon>
        <taxon>Ecdysozoa</taxon>
        <taxon>Arthropoda</taxon>
        <taxon>Hexapoda</taxon>
        <taxon>Insecta</taxon>
        <taxon>Pterygota</taxon>
        <taxon>Neoptera</taxon>
        <taxon>Paraneoptera</taxon>
        <taxon>Hemiptera</taxon>
        <taxon>Sternorrhyncha</taxon>
        <taxon>Psylloidea</taxon>
        <taxon>Psyllidae</taxon>
        <taxon>Psyllinae</taxon>
        <taxon>Cacopsylla</taxon>
    </lineage>
</organism>
<protein>
    <submittedName>
        <fullName evidence="1">Uncharacterized protein</fullName>
    </submittedName>
</protein>
<sequence>MFLSYIYKLKSSIFVPLFKLLSNVPVSSFLLKKKSVRRCHKRRSARKQVCAFIKFLQIRSQFIRLYLSKKKLFEKKKSQSRGKVLSDEKRRAVKKCREYYVPDQVFV</sequence>
<dbReference type="EMBL" id="HBUF01066951">
    <property type="protein sequence ID" value="CAG6627993.1"/>
    <property type="molecule type" value="Transcribed_RNA"/>
</dbReference>
<reference evidence="1" key="1">
    <citation type="submission" date="2021-05" db="EMBL/GenBank/DDBJ databases">
        <authorList>
            <person name="Alioto T."/>
            <person name="Alioto T."/>
            <person name="Gomez Garrido J."/>
        </authorList>
    </citation>
    <scope>NUCLEOTIDE SEQUENCE</scope>
</reference>
<proteinExistence type="predicted"/>
<evidence type="ECO:0000313" key="1">
    <source>
        <dbReference type="EMBL" id="CAG6627993.1"/>
    </source>
</evidence>
<name>A0A8D8VMR2_9HEMI</name>
<dbReference type="AlphaFoldDB" id="A0A8D8VMR2"/>